<comment type="caution">
    <text evidence="2">The sequence shown here is derived from an EMBL/GenBank/DDBJ whole genome shotgun (WGS) entry which is preliminary data.</text>
</comment>
<name>A0ABT0KR20_9GAMM</name>
<reference evidence="2 3" key="1">
    <citation type="submission" date="2022-01" db="EMBL/GenBank/DDBJ databases">
        <title>Whole genome-based taxonomy of the Shewanellaceae.</title>
        <authorList>
            <person name="Martin-Rodriguez A.J."/>
        </authorList>
    </citation>
    <scope>NUCLEOTIDE SEQUENCE [LARGE SCALE GENOMIC DNA]</scope>
    <source>
        <strain evidence="2 3">DSM 24955</strain>
    </source>
</reference>
<dbReference type="EMBL" id="JAKIKU010000006">
    <property type="protein sequence ID" value="MCL1046291.1"/>
    <property type="molecule type" value="Genomic_DNA"/>
</dbReference>
<evidence type="ECO:0000313" key="2">
    <source>
        <dbReference type="EMBL" id="MCL1046291.1"/>
    </source>
</evidence>
<organism evidence="2 3">
    <name type="scientific">Shewanella electrodiphila</name>
    <dbReference type="NCBI Taxonomy" id="934143"/>
    <lineage>
        <taxon>Bacteria</taxon>
        <taxon>Pseudomonadati</taxon>
        <taxon>Pseudomonadota</taxon>
        <taxon>Gammaproteobacteria</taxon>
        <taxon>Alteromonadales</taxon>
        <taxon>Shewanellaceae</taxon>
        <taxon>Shewanella</taxon>
    </lineage>
</organism>
<accession>A0ABT0KR20</accession>
<gene>
    <name evidence="2" type="ORF">L2737_13310</name>
</gene>
<dbReference type="InterPro" id="IPR056091">
    <property type="entry name" value="DUF7674"/>
</dbReference>
<evidence type="ECO:0000259" key="1">
    <source>
        <dbReference type="Pfam" id="PF24722"/>
    </source>
</evidence>
<protein>
    <recommendedName>
        <fullName evidence="1">DUF7674 domain-containing protein</fullName>
    </recommendedName>
</protein>
<proteinExistence type="predicted"/>
<dbReference type="Proteomes" id="UP001202134">
    <property type="component" value="Unassembled WGS sequence"/>
</dbReference>
<sequence>MSNLHRSEFLNEVKKFFPEVTDKFNQQDGLLSFEVDVFVQFTQNQIDSSSLEQTKLALILLDKYYQNGNKALHELIRNAVCEDLNFSDTINTKRAWAYSFLSAQLKTERNSWLKFMGYSGV</sequence>
<feature type="domain" description="DUF7674" evidence="1">
    <location>
        <begin position="11"/>
        <end position="111"/>
    </location>
</feature>
<dbReference type="RefSeq" id="WP_229372533.1">
    <property type="nucleotide sequence ID" value="NZ_JAKIKU010000006.1"/>
</dbReference>
<keyword evidence="3" id="KW-1185">Reference proteome</keyword>
<evidence type="ECO:0000313" key="3">
    <source>
        <dbReference type="Proteomes" id="UP001202134"/>
    </source>
</evidence>
<dbReference type="Pfam" id="PF24722">
    <property type="entry name" value="DUF7674"/>
    <property type="match status" value="1"/>
</dbReference>